<organism evidence="2 3">
    <name type="scientific">Plasmodiophora brassicae</name>
    <name type="common">Clubroot disease agent</name>
    <dbReference type="NCBI Taxonomy" id="37360"/>
    <lineage>
        <taxon>Eukaryota</taxon>
        <taxon>Sar</taxon>
        <taxon>Rhizaria</taxon>
        <taxon>Endomyxa</taxon>
        <taxon>Phytomyxea</taxon>
        <taxon>Plasmodiophorida</taxon>
        <taxon>Plasmodiophoridae</taxon>
        <taxon>Plasmodiophora</taxon>
    </lineage>
</organism>
<gene>
    <name evidence="2" type="ORF">PLBR_LOCUS2482</name>
</gene>
<accession>A0A3P3Y515</accession>
<geneLocation type="mitochondrion" evidence="2"/>
<evidence type="ECO:0000256" key="1">
    <source>
        <dbReference type="SAM" id="SignalP"/>
    </source>
</evidence>
<dbReference type="Pfam" id="PF03659">
    <property type="entry name" value="Glyco_hydro_71"/>
    <property type="match status" value="1"/>
</dbReference>
<reference evidence="2 3" key="1">
    <citation type="submission" date="2018-03" db="EMBL/GenBank/DDBJ databases">
        <authorList>
            <person name="Fogelqvist J."/>
        </authorList>
    </citation>
    <scope>NUCLEOTIDE SEQUENCE [LARGE SCALE GENOMIC DNA]</scope>
</reference>
<dbReference type="Gene3D" id="3.20.20.80">
    <property type="entry name" value="Glycosidases"/>
    <property type="match status" value="1"/>
</dbReference>
<protein>
    <submittedName>
        <fullName evidence="2">Uncharacterized protein</fullName>
    </submittedName>
</protein>
<dbReference type="EMBL" id="OVEO01000004">
    <property type="protein sequence ID" value="SPQ95267.1"/>
    <property type="molecule type" value="Genomic_DNA"/>
</dbReference>
<keyword evidence="1" id="KW-0732">Signal</keyword>
<name>A0A3P3Y515_PLABS</name>
<feature type="chain" id="PRO_5018084021" evidence="1">
    <location>
        <begin position="18"/>
        <end position="272"/>
    </location>
</feature>
<dbReference type="AlphaFoldDB" id="A0A3P3Y515"/>
<dbReference type="Proteomes" id="UP000290189">
    <property type="component" value="Unassembled WGS sequence"/>
</dbReference>
<keyword evidence="2" id="KW-0496">Mitochondrion</keyword>
<evidence type="ECO:0000313" key="2">
    <source>
        <dbReference type="EMBL" id="SPQ95267.1"/>
    </source>
</evidence>
<evidence type="ECO:0000313" key="3">
    <source>
        <dbReference type="Proteomes" id="UP000290189"/>
    </source>
</evidence>
<sequence>MMANVVLLLSVVGCATASCPGDAPVKTPTTNGKFLFAHYMIFSPSTNSTMAGFQRDILLAQSAGIDGFALNLAVWSGSPVYRQRATLIFDAADQLNTGFQLMFSLDMSKNMPQADIVSILTTFSSRSSQAYRNGKQMLSTFVGQAIPGVGNVSNWWASAFSQASFITGKGVYFIPFFVPSGGNSTTGLPRVIDVTNIIDKYPVVDGLFSWNLLGYPNPSKGLGKLLGATIPDNEVNYRLGCNQRSRAFMASIGPWFSTHDRPKYILRRCFLC</sequence>
<feature type="signal peptide" evidence="1">
    <location>
        <begin position="1"/>
        <end position="17"/>
    </location>
</feature>
<dbReference type="GO" id="GO:0051118">
    <property type="term" value="F:glucan endo-1,3-alpha-glucosidase activity"/>
    <property type="evidence" value="ECO:0007669"/>
    <property type="project" value="InterPro"/>
</dbReference>
<proteinExistence type="predicted"/>
<dbReference type="InterPro" id="IPR005197">
    <property type="entry name" value="Glyco_hydro_71"/>
</dbReference>